<reference evidence="4" key="1">
    <citation type="submission" date="2016-11" db="EMBL/GenBank/DDBJ databases">
        <authorList>
            <person name="Varghese N."/>
            <person name="Submissions S."/>
        </authorList>
    </citation>
    <scope>NUCLEOTIDE SEQUENCE [LARGE SCALE GENOMIC DNA]</scope>
    <source>
        <strain evidence="4">DSM 15292</strain>
    </source>
</reference>
<dbReference type="Proteomes" id="UP000185221">
    <property type="component" value="Unassembled WGS sequence"/>
</dbReference>
<dbReference type="SUPFAM" id="SSF52266">
    <property type="entry name" value="SGNH hydrolase"/>
    <property type="match status" value="1"/>
</dbReference>
<evidence type="ECO:0000313" key="4">
    <source>
        <dbReference type="Proteomes" id="UP000185221"/>
    </source>
</evidence>
<name>A0A1N6D859_9BACT</name>
<dbReference type="OrthoDB" id="9774205at2"/>
<dbReference type="AlphaFoldDB" id="A0A1N6D859"/>
<dbReference type="Gene3D" id="3.40.50.1110">
    <property type="entry name" value="SGNH hydrolase"/>
    <property type="match status" value="1"/>
</dbReference>
<feature type="signal peptide" evidence="1">
    <location>
        <begin position="1"/>
        <end position="19"/>
    </location>
</feature>
<dbReference type="Pfam" id="PF13472">
    <property type="entry name" value="Lipase_GDSL_2"/>
    <property type="match status" value="1"/>
</dbReference>
<organism evidence="3 4">
    <name type="scientific">Algoriphagus halophilus</name>
    <dbReference type="NCBI Taxonomy" id="226505"/>
    <lineage>
        <taxon>Bacteria</taxon>
        <taxon>Pseudomonadati</taxon>
        <taxon>Bacteroidota</taxon>
        <taxon>Cytophagia</taxon>
        <taxon>Cytophagales</taxon>
        <taxon>Cyclobacteriaceae</taxon>
        <taxon>Algoriphagus</taxon>
    </lineage>
</organism>
<dbReference type="EMBL" id="FSRC01000001">
    <property type="protein sequence ID" value="SIN66965.1"/>
    <property type="molecule type" value="Genomic_DNA"/>
</dbReference>
<dbReference type="PANTHER" id="PTHR30383">
    <property type="entry name" value="THIOESTERASE 1/PROTEASE 1/LYSOPHOSPHOLIPASE L1"/>
    <property type="match status" value="1"/>
</dbReference>
<evidence type="ECO:0000259" key="2">
    <source>
        <dbReference type="Pfam" id="PF13472"/>
    </source>
</evidence>
<gene>
    <name evidence="3" type="ORF">SAMN05444394_0453</name>
</gene>
<feature type="domain" description="SGNH hydrolase-type esterase" evidence="2">
    <location>
        <begin position="34"/>
        <end position="222"/>
    </location>
</feature>
<accession>A0A1N6D859</accession>
<dbReference type="GO" id="GO:0004622">
    <property type="term" value="F:phosphatidylcholine lysophospholipase activity"/>
    <property type="evidence" value="ECO:0007669"/>
    <property type="project" value="TreeGrafter"/>
</dbReference>
<dbReference type="CDD" id="cd01834">
    <property type="entry name" value="SGNH_hydrolase_like_2"/>
    <property type="match status" value="1"/>
</dbReference>
<sequence length="307" mass="34933">MKALHLILFFLICSGQANSQETSPISKSTKQVLFLGNSITYAGQYITYVETYYRLKHPESSIEWINLGLPSETVSGLSEEGHAGGAFPRPDLHERLSRVFNQLKPDLVFANYGMNDGIYKPLDDLRFQKYKDGILWLAHAISTMGAKGVFLTPPIYDPAKGEAYANVLDNYSDWLLSKSYTDHWDVIDTHWPMRKFLEEKRKDDPSYYLAKDGIHPGPTGHWLMAREILFFLGETEVSAYEEFSEAIENMPNSKGLLELISNKQAIQRDAWLRSTGHLRPGLNEGLPMEEAQKKISELEKQIQSLLN</sequence>
<dbReference type="InterPro" id="IPR051532">
    <property type="entry name" value="Ester_Hydrolysis_Enzymes"/>
</dbReference>
<dbReference type="PANTHER" id="PTHR30383:SF5">
    <property type="entry name" value="SGNH HYDROLASE-TYPE ESTERASE DOMAIN-CONTAINING PROTEIN"/>
    <property type="match status" value="1"/>
</dbReference>
<feature type="chain" id="PRO_5012274945" evidence="1">
    <location>
        <begin position="20"/>
        <end position="307"/>
    </location>
</feature>
<protein>
    <submittedName>
        <fullName evidence="3">Lysophospholipase L1</fullName>
    </submittedName>
</protein>
<dbReference type="InterPro" id="IPR036514">
    <property type="entry name" value="SGNH_hydro_sf"/>
</dbReference>
<proteinExistence type="predicted"/>
<keyword evidence="1" id="KW-0732">Signal</keyword>
<dbReference type="STRING" id="226505.SAMN05444394_0453"/>
<dbReference type="RefSeq" id="WP_074223202.1">
    <property type="nucleotide sequence ID" value="NZ_FSRC01000001.1"/>
</dbReference>
<evidence type="ECO:0000256" key="1">
    <source>
        <dbReference type="SAM" id="SignalP"/>
    </source>
</evidence>
<evidence type="ECO:0000313" key="3">
    <source>
        <dbReference type="EMBL" id="SIN66965.1"/>
    </source>
</evidence>
<dbReference type="InterPro" id="IPR013830">
    <property type="entry name" value="SGNH_hydro"/>
</dbReference>
<keyword evidence="4" id="KW-1185">Reference proteome</keyword>